<feature type="transmembrane region" description="Helical" evidence="7">
    <location>
        <begin position="354"/>
        <end position="378"/>
    </location>
</feature>
<keyword evidence="4 7" id="KW-0812">Transmembrane</keyword>
<feature type="transmembrane region" description="Helical" evidence="7">
    <location>
        <begin position="265"/>
        <end position="287"/>
    </location>
</feature>
<dbReference type="InterPro" id="IPR020846">
    <property type="entry name" value="MFS_dom"/>
</dbReference>
<dbReference type="PANTHER" id="PTHR23513:SF11">
    <property type="entry name" value="STAPHYLOFERRIN A TRANSPORTER"/>
    <property type="match status" value="1"/>
</dbReference>
<evidence type="ECO:0000256" key="4">
    <source>
        <dbReference type="ARBA" id="ARBA00022692"/>
    </source>
</evidence>
<dbReference type="PROSITE" id="PS50850">
    <property type="entry name" value="MFS"/>
    <property type="match status" value="1"/>
</dbReference>
<dbReference type="RefSeq" id="WP_212530548.1">
    <property type="nucleotide sequence ID" value="NZ_JAGSOG010000122.1"/>
</dbReference>
<organism evidence="9 10">
    <name type="scientific">Actinospica durhamensis</name>
    <dbReference type="NCBI Taxonomy" id="1508375"/>
    <lineage>
        <taxon>Bacteria</taxon>
        <taxon>Bacillati</taxon>
        <taxon>Actinomycetota</taxon>
        <taxon>Actinomycetes</taxon>
        <taxon>Catenulisporales</taxon>
        <taxon>Actinospicaceae</taxon>
        <taxon>Actinospica</taxon>
    </lineage>
</organism>
<feature type="transmembrane region" description="Helical" evidence="7">
    <location>
        <begin position="21"/>
        <end position="39"/>
    </location>
</feature>
<evidence type="ECO:0000259" key="8">
    <source>
        <dbReference type="PROSITE" id="PS50850"/>
    </source>
</evidence>
<evidence type="ECO:0000256" key="2">
    <source>
        <dbReference type="ARBA" id="ARBA00022448"/>
    </source>
</evidence>
<dbReference type="SUPFAM" id="SSF103473">
    <property type="entry name" value="MFS general substrate transporter"/>
    <property type="match status" value="1"/>
</dbReference>
<keyword evidence="6 7" id="KW-0472">Membrane</keyword>
<feature type="domain" description="Major facilitator superfamily (MFS) profile" evidence="8">
    <location>
        <begin position="1"/>
        <end position="408"/>
    </location>
</feature>
<evidence type="ECO:0000313" key="10">
    <source>
        <dbReference type="Proteomes" id="UP000675781"/>
    </source>
</evidence>
<evidence type="ECO:0000256" key="3">
    <source>
        <dbReference type="ARBA" id="ARBA00022475"/>
    </source>
</evidence>
<proteinExistence type="predicted"/>
<feature type="transmembrane region" description="Helical" evidence="7">
    <location>
        <begin position="384"/>
        <end position="405"/>
    </location>
</feature>
<dbReference type="InterPro" id="IPR010290">
    <property type="entry name" value="TM_effector"/>
</dbReference>
<dbReference type="Proteomes" id="UP000675781">
    <property type="component" value="Unassembled WGS sequence"/>
</dbReference>
<feature type="transmembrane region" description="Helical" evidence="7">
    <location>
        <begin position="83"/>
        <end position="105"/>
    </location>
</feature>
<feature type="transmembrane region" description="Helical" evidence="7">
    <location>
        <begin position="51"/>
        <end position="71"/>
    </location>
</feature>
<dbReference type="EMBL" id="JAGSOG010000122">
    <property type="protein sequence ID" value="MBR7836060.1"/>
    <property type="molecule type" value="Genomic_DNA"/>
</dbReference>
<dbReference type="Gene3D" id="1.20.1250.20">
    <property type="entry name" value="MFS general substrate transporter like domains"/>
    <property type="match status" value="1"/>
</dbReference>
<keyword evidence="10" id="KW-1185">Reference proteome</keyword>
<evidence type="ECO:0000256" key="7">
    <source>
        <dbReference type="SAM" id="Phobius"/>
    </source>
</evidence>
<feature type="transmembrane region" description="Helical" evidence="7">
    <location>
        <begin position="232"/>
        <end position="253"/>
    </location>
</feature>
<dbReference type="Pfam" id="PF05977">
    <property type="entry name" value="MFS_3"/>
    <property type="match status" value="1"/>
</dbReference>
<evidence type="ECO:0000256" key="1">
    <source>
        <dbReference type="ARBA" id="ARBA00004651"/>
    </source>
</evidence>
<reference evidence="9" key="1">
    <citation type="submission" date="2021-04" db="EMBL/GenBank/DDBJ databases">
        <title>Genome based classification of Actinospica acidithermotolerans sp. nov., an actinobacterium isolated from an Indonesian hot spring.</title>
        <authorList>
            <person name="Kusuma A.B."/>
            <person name="Putra K.E."/>
            <person name="Nafisah S."/>
            <person name="Loh J."/>
            <person name="Nouioui I."/>
            <person name="Goodfellow M."/>
        </authorList>
    </citation>
    <scope>NUCLEOTIDE SEQUENCE</scope>
    <source>
        <strain evidence="9">CSCA 57</strain>
    </source>
</reference>
<feature type="transmembrane region" description="Helical" evidence="7">
    <location>
        <begin position="320"/>
        <end position="342"/>
    </location>
</feature>
<dbReference type="InterPro" id="IPR036259">
    <property type="entry name" value="MFS_trans_sf"/>
</dbReference>
<dbReference type="AlphaFoldDB" id="A0A941EPB5"/>
<keyword evidence="5 7" id="KW-1133">Transmembrane helix</keyword>
<evidence type="ECO:0000313" key="9">
    <source>
        <dbReference type="EMBL" id="MBR7836060.1"/>
    </source>
</evidence>
<protein>
    <submittedName>
        <fullName evidence="9">MFS transporter</fullName>
    </submittedName>
</protein>
<gene>
    <name evidence="9" type="ORF">KDL01_22480</name>
</gene>
<sequence>MSETDSIRSTFRSLRNRNYRLFAAGQVVSNTGTWMQRIAQDWLVLTLTHSGTALGVVTALQFLPILLFSVWGGVLADRFPKRTMLMITQTLMGVLAGILGVLTVTGSITSWQIYVFALLLGTVTAADTPARQSFVVEMVGPEDLQNAVSLNSANFNLGRVLGPAVAGLLIGLFTSQMTGSGWVFLINAVSYAAVVTGLALIRKRDLHGDKRVRRGRGGQREAFAYVRTRTDLMAVLITVAIFGSFGLNFPVLLPLYTTQVFHSGASAYGVISAIMAVGSLLGALLAARRKVARVRLVLGGAMLFGLFELAAAVMPDIASYAAVLALTGVCGLTTATTANAVMQTTVAPELRGRVTGVYVLVFMGGTPIGSPIVGWLAGQIGVRWTQSLCGALTVAAGLGAALWLARRTDRQIQTRLLARPHIAVVARTA</sequence>
<evidence type="ECO:0000256" key="6">
    <source>
        <dbReference type="ARBA" id="ARBA00023136"/>
    </source>
</evidence>
<dbReference type="CDD" id="cd06173">
    <property type="entry name" value="MFS_MefA_like"/>
    <property type="match status" value="1"/>
</dbReference>
<comment type="subcellular location">
    <subcellularLocation>
        <location evidence="1">Cell membrane</location>
        <topology evidence="1">Multi-pass membrane protein</topology>
    </subcellularLocation>
</comment>
<name>A0A941EPB5_9ACTN</name>
<accession>A0A941EPB5</accession>
<keyword evidence="2" id="KW-0813">Transport</keyword>
<dbReference type="GO" id="GO:0022857">
    <property type="term" value="F:transmembrane transporter activity"/>
    <property type="evidence" value="ECO:0007669"/>
    <property type="project" value="InterPro"/>
</dbReference>
<evidence type="ECO:0000256" key="5">
    <source>
        <dbReference type="ARBA" id="ARBA00022989"/>
    </source>
</evidence>
<dbReference type="GO" id="GO:0005886">
    <property type="term" value="C:plasma membrane"/>
    <property type="evidence" value="ECO:0007669"/>
    <property type="project" value="UniProtKB-SubCell"/>
</dbReference>
<keyword evidence="3" id="KW-1003">Cell membrane</keyword>
<comment type="caution">
    <text evidence="9">The sequence shown here is derived from an EMBL/GenBank/DDBJ whole genome shotgun (WGS) entry which is preliminary data.</text>
</comment>
<feature type="transmembrane region" description="Helical" evidence="7">
    <location>
        <begin position="294"/>
        <end position="314"/>
    </location>
</feature>
<feature type="transmembrane region" description="Helical" evidence="7">
    <location>
        <begin position="181"/>
        <end position="201"/>
    </location>
</feature>
<dbReference type="PANTHER" id="PTHR23513">
    <property type="entry name" value="INTEGRAL MEMBRANE EFFLUX PROTEIN-RELATED"/>
    <property type="match status" value="1"/>
</dbReference>